<protein>
    <recommendedName>
        <fullName evidence="8 9">1,4-dihydroxy-2-naphthoate octaprenyltransferase</fullName>
        <shortName evidence="8">DHNA-octaprenyltransferase</shortName>
        <ecNumber evidence="8 9">2.5.1.74</ecNumber>
    </recommendedName>
</protein>
<keyword evidence="15" id="KW-1185">Reference proteome</keyword>
<reference evidence="12 14" key="2">
    <citation type="submission" date="2017-07" db="EMBL/GenBank/DDBJ databases">
        <title>Shotgun whole genome sequences of three halophilic bacterial isolates.</title>
        <authorList>
            <person name="Pozzo T."/>
            <person name="Higdon S.M."/>
            <person name="Quillaguaman J."/>
        </authorList>
    </citation>
    <scope>NUCLEOTIDE SEQUENCE [LARGE SCALE GENOMIC DNA]</scope>
    <source>
        <strain evidence="12 14">BU-1</strain>
    </source>
</reference>
<reference evidence="11" key="4">
    <citation type="submission" date="2020-04" db="EMBL/GenBank/DDBJ databases">
        <authorList>
            <person name="Tanveer F."/>
            <person name="Xie Y."/>
            <person name="Shinwari Z.K."/>
        </authorList>
    </citation>
    <scope>NUCLEOTIDE SEQUENCE</scope>
    <source>
        <strain evidence="11">MOSEL-ME25</strain>
    </source>
</reference>
<evidence type="ECO:0000313" key="11">
    <source>
        <dbReference type="EMBL" id="MDB0581263.1"/>
    </source>
</evidence>
<evidence type="ECO:0000313" key="10">
    <source>
        <dbReference type="EMBL" id="KIH69963.1"/>
    </source>
</evidence>
<evidence type="ECO:0000256" key="3">
    <source>
        <dbReference type="ARBA" id="ARBA00022475"/>
    </source>
</evidence>
<feature type="transmembrane region" description="Helical" evidence="8">
    <location>
        <begin position="95"/>
        <end position="114"/>
    </location>
</feature>
<evidence type="ECO:0000256" key="9">
    <source>
        <dbReference type="NCBIfam" id="TIGR00751"/>
    </source>
</evidence>
<evidence type="ECO:0000313" key="14">
    <source>
        <dbReference type="Proteomes" id="UP000216682"/>
    </source>
</evidence>
<reference evidence="11 15" key="5">
    <citation type="submission" date="2022-12" db="EMBL/GenBank/DDBJ databases">
        <title>Genome analysis and biological profiling of marine Salinicoccus roseus MOSEL-ME25.</title>
        <authorList>
            <person name="Mirza F.T."/>
            <person name="Xie Y."/>
            <person name="Shinwari Z.K."/>
        </authorList>
    </citation>
    <scope>NUCLEOTIDE SEQUENCE [LARGE SCALE GENOMIC DNA]</scope>
    <source>
        <strain evidence="11 15">MOSEL-ME25</strain>
    </source>
</reference>
<gene>
    <name evidence="8" type="primary">menA</name>
    <name evidence="12" type="ORF">CFN03_00500</name>
    <name evidence="11" type="ORF">F7P68_0012090</name>
    <name evidence="10" type="ORF">SN16_10670</name>
</gene>
<comment type="function">
    <text evidence="8">Conversion of 1,4-dihydroxy-2-naphthoate (DHNA) to demethylmenaquinone (DMK).</text>
</comment>
<reference evidence="15" key="3">
    <citation type="submission" date="2020-04" db="EMBL/GenBank/DDBJ databases">
        <title>Genome analysis and biological profiling of marine Cellulosimicrobium funkei MOSEL-ME6.</title>
        <authorList>
            <person name="Tanveer F."/>
            <person name="Xie Y."/>
            <person name="Shinwari Z.K."/>
        </authorList>
    </citation>
    <scope>NUCLEOTIDE SEQUENCE [LARGE SCALE GENOMIC DNA]</scope>
    <source>
        <strain evidence="15">MOSEL-ME25</strain>
    </source>
</reference>
<feature type="transmembrane region" description="Helical" evidence="8">
    <location>
        <begin position="21"/>
        <end position="40"/>
    </location>
</feature>
<dbReference type="NCBIfam" id="TIGR00751">
    <property type="entry name" value="menA"/>
    <property type="match status" value="1"/>
</dbReference>
<dbReference type="Proteomes" id="UP000216682">
    <property type="component" value="Unassembled WGS sequence"/>
</dbReference>
<dbReference type="FunFam" id="1.10.357.140:FF:000007">
    <property type="entry name" value="1,4-dihydroxy-2-naphthoate octaprenyltransferase"/>
    <property type="match status" value="1"/>
</dbReference>
<dbReference type="RefSeq" id="WP_040106604.1">
    <property type="nucleotide sequence ID" value="NZ_JABEVU030000001.1"/>
</dbReference>
<dbReference type="GO" id="GO:0046428">
    <property type="term" value="F:1,4-dihydroxy-2-naphthoate polyprenyltransferase activity"/>
    <property type="evidence" value="ECO:0007669"/>
    <property type="project" value="UniProtKB-UniRule"/>
</dbReference>
<comment type="subcellular location">
    <subcellularLocation>
        <location evidence="8">Cell membrane</location>
        <topology evidence="8">Multi-pass membrane protein</topology>
    </subcellularLocation>
    <subcellularLocation>
        <location evidence="1">Membrane</location>
        <topology evidence="1">Multi-pass membrane protein</topology>
    </subcellularLocation>
</comment>
<comment type="similarity">
    <text evidence="8">Belongs to the MenA family. Type 1 subfamily.</text>
</comment>
<keyword evidence="2 8" id="KW-0474">Menaquinone biosynthesis</keyword>
<dbReference type="Proteomes" id="UP000031546">
    <property type="component" value="Unassembled WGS sequence"/>
</dbReference>
<dbReference type="PANTHER" id="PTHR13929:SF0">
    <property type="entry name" value="UBIA PRENYLTRANSFERASE DOMAIN-CONTAINING PROTEIN 1"/>
    <property type="match status" value="1"/>
</dbReference>
<evidence type="ECO:0000313" key="15">
    <source>
        <dbReference type="Proteomes" id="UP000527860"/>
    </source>
</evidence>
<keyword evidence="7 8" id="KW-0472">Membrane</keyword>
<feature type="transmembrane region" description="Helical" evidence="8">
    <location>
        <begin position="244"/>
        <end position="263"/>
    </location>
</feature>
<evidence type="ECO:0000256" key="8">
    <source>
        <dbReference type="HAMAP-Rule" id="MF_01937"/>
    </source>
</evidence>
<evidence type="ECO:0000256" key="2">
    <source>
        <dbReference type="ARBA" id="ARBA00022428"/>
    </source>
</evidence>
<dbReference type="EC" id="2.5.1.74" evidence="8 9"/>
<organism evidence="10 13">
    <name type="scientific">Salinicoccus roseus</name>
    <dbReference type="NCBI Taxonomy" id="45670"/>
    <lineage>
        <taxon>Bacteria</taxon>
        <taxon>Bacillati</taxon>
        <taxon>Bacillota</taxon>
        <taxon>Bacilli</taxon>
        <taxon>Bacillales</taxon>
        <taxon>Staphylococcaceae</taxon>
        <taxon>Salinicoccus</taxon>
    </lineage>
</organism>
<dbReference type="InterPro" id="IPR044878">
    <property type="entry name" value="UbiA_sf"/>
</dbReference>
<dbReference type="EMBL" id="NPEZ01000001">
    <property type="protein sequence ID" value="OZT77797.1"/>
    <property type="molecule type" value="Genomic_DNA"/>
</dbReference>
<keyword evidence="6 8" id="KW-1133">Transmembrane helix</keyword>
<feature type="transmembrane region" description="Helical" evidence="8">
    <location>
        <begin position="284"/>
        <end position="302"/>
    </location>
</feature>
<dbReference type="AlphaFoldDB" id="A0A0C2DJ27"/>
<evidence type="ECO:0000256" key="5">
    <source>
        <dbReference type="ARBA" id="ARBA00022692"/>
    </source>
</evidence>
<dbReference type="Pfam" id="PF01040">
    <property type="entry name" value="UbiA"/>
    <property type="match status" value="1"/>
</dbReference>
<feature type="transmembrane region" description="Helical" evidence="8">
    <location>
        <begin position="174"/>
        <end position="191"/>
    </location>
</feature>
<dbReference type="EMBL" id="JXII01000009">
    <property type="protein sequence ID" value="KIH69963.1"/>
    <property type="molecule type" value="Genomic_DNA"/>
</dbReference>
<dbReference type="OrthoDB" id="9767568at2"/>
<sequence length="305" mass="33626">MQGTDTHTGIKKYISLTRPHTLTAGFVPVLVGTASVLLFSSIRWDMFFAMLIATLLIQSATNMFNEYFDYKKGLDSRESVGIAGAIVRNGMSPRAVLNIAVIFYIFAALIGIYITVNSSLWVLVAGIISMAVGYLYTGGPFPISWTPFGEIFAGFFMGTVIIMITFYIHTGTLHYFPLLMSVPVAITIGLLNMANNIRDRKKDKESGRKTFVILVGKPIAVITTAALLLFSYIFIGWIAFFKPYGSIFMILTFLSLPIFIRTVKLMWKGSTPQELIPAMASMGKLNTMFGLLLTIGLLLYGITGI</sequence>
<evidence type="ECO:0000313" key="13">
    <source>
        <dbReference type="Proteomes" id="UP000031546"/>
    </source>
</evidence>
<comment type="pathway">
    <text evidence="8">Quinol/quinone metabolism; menaquinone biosynthesis; menaquinol from 1,4-dihydroxy-2-naphthoate: step 1/2.</text>
</comment>
<dbReference type="GeneID" id="77846015"/>
<dbReference type="UniPathway" id="UPA00079">
    <property type="reaction ID" value="UER00168"/>
</dbReference>
<keyword evidence="4 8" id="KW-0808">Transferase</keyword>
<evidence type="ECO:0000313" key="12">
    <source>
        <dbReference type="EMBL" id="OZT77797.1"/>
    </source>
</evidence>
<comment type="caution">
    <text evidence="10">The sequence shown here is derived from an EMBL/GenBank/DDBJ whole genome shotgun (WGS) entry which is preliminary data.</text>
</comment>
<dbReference type="PANTHER" id="PTHR13929">
    <property type="entry name" value="1,4-DIHYDROXY-2-NAPHTHOATE OCTAPRENYLTRANSFERASE"/>
    <property type="match status" value="1"/>
</dbReference>
<evidence type="ECO:0000256" key="7">
    <source>
        <dbReference type="ARBA" id="ARBA00023136"/>
    </source>
</evidence>
<dbReference type="STRING" id="45670.SN16_10670"/>
<dbReference type="InterPro" id="IPR004657">
    <property type="entry name" value="MenA"/>
</dbReference>
<reference evidence="10 13" key="1">
    <citation type="submission" date="2015-01" db="EMBL/GenBank/DDBJ databases">
        <title>Genome sequences of high lactate-tolerant strain Salinicoccus roseus W12 with industrial interest.</title>
        <authorList>
            <person name="Wang H."/>
            <person name="Yu B."/>
        </authorList>
    </citation>
    <scope>NUCLEOTIDE SEQUENCE [LARGE SCALE GENOMIC DNA]</scope>
    <source>
        <strain evidence="10 13">W12</strain>
    </source>
</reference>
<comment type="catalytic activity">
    <reaction evidence="8">
        <text>an all-trans-polyprenyl diphosphate + 1,4-dihydroxy-2-naphthoate + H(+) = a 2-demethylmenaquinol + CO2 + diphosphate</text>
        <dbReference type="Rhea" id="RHEA:26478"/>
        <dbReference type="Rhea" id="RHEA-COMP:9563"/>
        <dbReference type="Rhea" id="RHEA-COMP:9564"/>
        <dbReference type="ChEBI" id="CHEBI:11173"/>
        <dbReference type="ChEBI" id="CHEBI:15378"/>
        <dbReference type="ChEBI" id="CHEBI:16526"/>
        <dbReference type="ChEBI" id="CHEBI:33019"/>
        <dbReference type="ChEBI" id="CHEBI:55437"/>
        <dbReference type="ChEBI" id="CHEBI:58914"/>
        <dbReference type="EC" id="2.5.1.74"/>
    </reaction>
</comment>
<dbReference type="Gene3D" id="1.10.357.140">
    <property type="entry name" value="UbiA prenyltransferase"/>
    <property type="match status" value="1"/>
</dbReference>
<name>A0A0C2DJ27_9STAP</name>
<dbReference type="EMBL" id="JABEVU030000001">
    <property type="protein sequence ID" value="MDB0581263.1"/>
    <property type="molecule type" value="Genomic_DNA"/>
</dbReference>
<feature type="transmembrane region" description="Helical" evidence="8">
    <location>
        <begin position="211"/>
        <end position="238"/>
    </location>
</feature>
<keyword evidence="3 8" id="KW-1003">Cell membrane</keyword>
<feature type="transmembrane region" description="Helical" evidence="8">
    <location>
        <begin position="148"/>
        <end position="168"/>
    </location>
</feature>
<evidence type="ECO:0000256" key="1">
    <source>
        <dbReference type="ARBA" id="ARBA00004141"/>
    </source>
</evidence>
<feature type="transmembrane region" description="Helical" evidence="8">
    <location>
        <begin position="46"/>
        <end position="64"/>
    </location>
</feature>
<proteinExistence type="inferred from homology"/>
<evidence type="ECO:0000256" key="6">
    <source>
        <dbReference type="ARBA" id="ARBA00022989"/>
    </source>
</evidence>
<dbReference type="InterPro" id="IPR026046">
    <property type="entry name" value="UBIAD1"/>
</dbReference>
<evidence type="ECO:0000256" key="4">
    <source>
        <dbReference type="ARBA" id="ARBA00022679"/>
    </source>
</evidence>
<feature type="transmembrane region" description="Helical" evidence="8">
    <location>
        <begin position="120"/>
        <end position="136"/>
    </location>
</feature>
<dbReference type="PIRSF" id="PIRSF005355">
    <property type="entry name" value="UBIAD1"/>
    <property type="match status" value="1"/>
</dbReference>
<dbReference type="GO" id="GO:0009234">
    <property type="term" value="P:menaquinone biosynthetic process"/>
    <property type="evidence" value="ECO:0007669"/>
    <property type="project" value="UniProtKB-UniRule"/>
</dbReference>
<accession>A0A0C2DJ27</accession>
<dbReference type="CDD" id="cd13962">
    <property type="entry name" value="PT_UbiA_UBIAD1"/>
    <property type="match status" value="1"/>
</dbReference>
<dbReference type="Gene3D" id="1.20.120.1780">
    <property type="entry name" value="UbiA prenyltransferase"/>
    <property type="match status" value="1"/>
</dbReference>
<dbReference type="GO" id="GO:0042371">
    <property type="term" value="P:vitamin K biosynthetic process"/>
    <property type="evidence" value="ECO:0007669"/>
    <property type="project" value="TreeGrafter"/>
</dbReference>
<dbReference type="GO" id="GO:0005886">
    <property type="term" value="C:plasma membrane"/>
    <property type="evidence" value="ECO:0007669"/>
    <property type="project" value="UniProtKB-SubCell"/>
</dbReference>
<keyword evidence="5 8" id="KW-0812">Transmembrane</keyword>
<dbReference type="NCBIfam" id="NF004749">
    <property type="entry name" value="PRK06080.1-1"/>
    <property type="match status" value="1"/>
</dbReference>
<dbReference type="InterPro" id="IPR000537">
    <property type="entry name" value="UbiA_prenyltransferase"/>
</dbReference>
<dbReference type="Proteomes" id="UP000527860">
    <property type="component" value="Unassembled WGS sequence"/>
</dbReference>
<dbReference type="HAMAP" id="MF_01937">
    <property type="entry name" value="MenA_1"/>
    <property type="match status" value="1"/>
</dbReference>